<dbReference type="AlphaFoldDB" id="A0A4Q9V3Y0"/>
<proteinExistence type="predicted"/>
<dbReference type="GO" id="GO:0022857">
    <property type="term" value="F:transmembrane transporter activity"/>
    <property type="evidence" value="ECO:0007669"/>
    <property type="project" value="InterPro"/>
</dbReference>
<dbReference type="CDD" id="cd06174">
    <property type="entry name" value="MFS"/>
    <property type="match status" value="1"/>
</dbReference>
<feature type="transmembrane region" description="Helical" evidence="2">
    <location>
        <begin position="60"/>
        <end position="77"/>
    </location>
</feature>
<organism evidence="3 4">
    <name type="scientific">Arcanobacterium bovis</name>
    <dbReference type="NCBI Taxonomy" id="2529275"/>
    <lineage>
        <taxon>Bacteria</taxon>
        <taxon>Bacillati</taxon>
        <taxon>Actinomycetota</taxon>
        <taxon>Actinomycetes</taxon>
        <taxon>Actinomycetales</taxon>
        <taxon>Actinomycetaceae</taxon>
        <taxon>Arcanobacterium</taxon>
    </lineage>
</organism>
<feature type="transmembrane region" description="Helical" evidence="2">
    <location>
        <begin position="243"/>
        <end position="263"/>
    </location>
</feature>
<feature type="transmembrane region" description="Helical" evidence="2">
    <location>
        <begin position="89"/>
        <end position="108"/>
    </location>
</feature>
<feature type="transmembrane region" description="Helical" evidence="2">
    <location>
        <begin position="313"/>
        <end position="330"/>
    </location>
</feature>
<dbReference type="Proteomes" id="UP000293036">
    <property type="component" value="Unassembled WGS sequence"/>
</dbReference>
<evidence type="ECO:0000256" key="1">
    <source>
        <dbReference type="SAM" id="MobiDB-lite"/>
    </source>
</evidence>
<feature type="transmembrane region" description="Helical" evidence="2">
    <location>
        <begin position="185"/>
        <end position="205"/>
    </location>
</feature>
<dbReference type="OrthoDB" id="9773404at2"/>
<keyword evidence="2" id="KW-0812">Transmembrane</keyword>
<dbReference type="Gene3D" id="1.20.1250.20">
    <property type="entry name" value="MFS general substrate transporter like domains"/>
    <property type="match status" value="1"/>
</dbReference>
<feature type="region of interest" description="Disordered" evidence="1">
    <location>
        <begin position="466"/>
        <end position="490"/>
    </location>
</feature>
<feature type="transmembrane region" description="Helical" evidence="2">
    <location>
        <begin position="114"/>
        <end position="141"/>
    </location>
</feature>
<dbReference type="EMBL" id="SJDT01000001">
    <property type="protein sequence ID" value="TBW23832.1"/>
    <property type="molecule type" value="Genomic_DNA"/>
</dbReference>
<dbReference type="InterPro" id="IPR036259">
    <property type="entry name" value="MFS_trans_sf"/>
</dbReference>
<keyword evidence="2" id="KW-1133">Transmembrane helix</keyword>
<evidence type="ECO:0000256" key="2">
    <source>
        <dbReference type="SAM" id="Phobius"/>
    </source>
</evidence>
<feature type="transmembrane region" description="Helical" evidence="2">
    <location>
        <begin position="283"/>
        <end position="306"/>
    </location>
</feature>
<feature type="transmembrane region" description="Helical" evidence="2">
    <location>
        <begin position="412"/>
        <end position="433"/>
    </location>
</feature>
<evidence type="ECO:0000313" key="4">
    <source>
        <dbReference type="Proteomes" id="UP000293036"/>
    </source>
</evidence>
<dbReference type="InterPro" id="IPR011701">
    <property type="entry name" value="MFS"/>
</dbReference>
<dbReference type="Pfam" id="PF07690">
    <property type="entry name" value="MFS_1"/>
    <property type="match status" value="1"/>
</dbReference>
<feature type="compositionally biased region" description="Polar residues" evidence="1">
    <location>
        <begin position="479"/>
        <end position="490"/>
    </location>
</feature>
<feature type="transmembrane region" description="Helical" evidence="2">
    <location>
        <begin position="162"/>
        <end position="179"/>
    </location>
</feature>
<name>A0A4Q9V3Y0_9ACTO</name>
<feature type="transmembrane region" description="Helical" evidence="2">
    <location>
        <begin position="21"/>
        <end position="40"/>
    </location>
</feature>
<evidence type="ECO:0000313" key="3">
    <source>
        <dbReference type="EMBL" id="TBW23832.1"/>
    </source>
</evidence>
<gene>
    <name evidence="3" type="ORF">EZJ44_01480</name>
</gene>
<accession>A0A4Q9V3Y0</accession>
<feature type="transmembrane region" description="Helical" evidence="2">
    <location>
        <begin position="371"/>
        <end position="392"/>
    </location>
</feature>
<feature type="transmembrane region" description="Helical" evidence="2">
    <location>
        <begin position="336"/>
        <end position="359"/>
    </location>
</feature>
<sequence length="490" mass="52082">MNETIAASTSRIPHFLKRGKIGAFLTVVLTGQLVYVSFEAFKGALMLPLTQSLGIGMDQFGILMGWIGIAMFFYVPAGWVNNRFTIRSILIAFAGWRLATFLILFLIPNLPFNVMVVIAASWGIWDAIGWPAVVNGVVFVAKDEDTKGRGLAMGLLETVRRGLEVVMNLIVIGAIGLFPDQAAGVLKIFAVGYALLLIPIIFALLRFVPKNAVAESVQIGDKKAGKNAAALAGLVNVLLKPRVWLAGLAAMCIYWTYVNLIYLSAPYIKLVFHASDSVAGMFGIFNTGLVGVFAGLVSGFIADYVFKSSTVMLGFALSITTAGAFCVYLLPAGSNLMWLAMVLLMVMAVGVFMGKAVILAPIAELHLPEHISGSAMSVGSFLAYASVFWAHPMTAGIVEANKDNPYVGYQKVLLITITVALIGAACAIALAIINKRLEKKGKLEDAGANDLLTVTAAEVDESEGFADADMAPHAAGSVSADSGTMPDSRQ</sequence>
<comment type="caution">
    <text evidence="3">The sequence shown here is derived from an EMBL/GenBank/DDBJ whole genome shotgun (WGS) entry which is preliminary data.</text>
</comment>
<dbReference type="RefSeq" id="WP_131279407.1">
    <property type="nucleotide sequence ID" value="NZ_JBHSLR010000009.1"/>
</dbReference>
<keyword evidence="2" id="KW-0472">Membrane</keyword>
<protein>
    <submittedName>
        <fullName evidence="3">MFS transporter</fullName>
    </submittedName>
</protein>
<keyword evidence="4" id="KW-1185">Reference proteome</keyword>
<dbReference type="SUPFAM" id="SSF103473">
    <property type="entry name" value="MFS general substrate transporter"/>
    <property type="match status" value="1"/>
</dbReference>
<reference evidence="3 4" key="1">
    <citation type="submission" date="2019-02" db="EMBL/GenBank/DDBJ databases">
        <title>Arcanobacterium bovis sp. nov., isolated from the milk of a cow with mastitis.</title>
        <authorList>
            <person name="Sammra O."/>
            <person name="Foster G."/>
            <person name="Hassan A."/>
            <person name="Alssahen M."/>
            <person name="Laemmler C."/>
            <person name="Borowiak M."/>
            <person name="Malorny B."/>
            <person name="Abdulmawjood A."/>
        </authorList>
    </citation>
    <scope>NUCLEOTIDE SEQUENCE [LARGE SCALE GENOMIC DNA]</scope>
    <source>
        <strain evidence="3 4">C605018/01/1</strain>
    </source>
</reference>